<reference evidence="7" key="1">
    <citation type="journal article" date="2023" name="Int. J. Syst. Evol. Microbiol.">
        <title>Mesoterricola silvestris gen. nov., sp. nov., Mesoterricola sediminis sp. nov., Geothrix oryzae sp. nov., Geothrix edaphica sp. nov., Geothrix rubra sp. nov., and Geothrix limicola sp. nov., six novel members of Acidobacteriota isolated from soils.</title>
        <authorList>
            <person name="Itoh H."/>
            <person name="Sugisawa Y."/>
            <person name="Mise K."/>
            <person name="Xu Z."/>
            <person name="Kuniyasu M."/>
            <person name="Ushijima N."/>
            <person name="Kawano K."/>
            <person name="Kobayashi E."/>
            <person name="Shiratori Y."/>
            <person name="Masuda Y."/>
            <person name="Senoo K."/>
        </authorList>
    </citation>
    <scope>NUCLEOTIDE SEQUENCE [LARGE SCALE GENOMIC DNA]</scope>
    <source>
        <strain evidence="7">W79</strain>
    </source>
</reference>
<dbReference type="InterPro" id="IPR028098">
    <property type="entry name" value="Glyco_trans_4-like_N"/>
</dbReference>
<accession>A0AA48GML0</accession>
<dbReference type="InterPro" id="IPR001296">
    <property type="entry name" value="Glyco_trans_1"/>
</dbReference>
<dbReference type="Proteomes" id="UP001238179">
    <property type="component" value="Chromosome"/>
</dbReference>
<dbReference type="EMBL" id="AP027080">
    <property type="protein sequence ID" value="BDU74094.1"/>
    <property type="molecule type" value="Genomic_DNA"/>
</dbReference>
<dbReference type="Gene3D" id="3.40.50.2000">
    <property type="entry name" value="Glycogen Phosphorylase B"/>
    <property type="match status" value="2"/>
</dbReference>
<dbReference type="SUPFAM" id="SSF53756">
    <property type="entry name" value="UDP-Glycosyltransferase/glycogen phosphorylase"/>
    <property type="match status" value="1"/>
</dbReference>
<name>A0AA48GML0_9BACT</name>
<evidence type="ECO:0000313" key="6">
    <source>
        <dbReference type="EMBL" id="BDU74094.1"/>
    </source>
</evidence>
<dbReference type="RefSeq" id="WP_316412765.1">
    <property type="nucleotide sequence ID" value="NZ_AP027080.1"/>
</dbReference>
<evidence type="ECO:0000256" key="1">
    <source>
        <dbReference type="ARBA" id="ARBA00009481"/>
    </source>
</evidence>
<dbReference type="CDD" id="cd03801">
    <property type="entry name" value="GT4_PimA-like"/>
    <property type="match status" value="1"/>
</dbReference>
<keyword evidence="2" id="KW-0328">Glycosyltransferase</keyword>
<sequence>MRVVILHRGFQARGGAETLALVQARDLVRAGVDVQVLTFAYDPANWQGAMEDIPVHEVPKRHWTDLPFAFDRGAQMRHRARRVEAVLRKLGPDVVLAHNHPAPAILGACRIGARKLWYCHEPPRTLYPRQTSRFLAEACHTGLLSSQPELAGTLNRQIARETANNRAWRQGVTFDRAGVSALDGLAANSSYTRTSVALAYGGLRSEVHYPVVPLEPQPHRPGINRDGLQVLVQTRLEFMKNVDTVIRGFRLARPHLGSAPRLHVVGKGEALASLTALVKELELEGAVTFHGFVPDGELAALRRSCDVFALVPWDEPFGMVFPEAAAAGLLLIGPDQGGPEEILGGGRYGWCLPPHAPVAMAEALCTAWRTTDAEADQMRLRAFEACRLRFAPEVVLPRFREWVTG</sequence>
<evidence type="ECO:0000259" key="4">
    <source>
        <dbReference type="Pfam" id="PF00534"/>
    </source>
</evidence>
<feature type="domain" description="Glycosyltransferase subfamily 4-like N-terminal" evidence="5">
    <location>
        <begin position="14"/>
        <end position="141"/>
    </location>
</feature>
<dbReference type="KEGG" id="msil:METEAL_32680"/>
<dbReference type="Pfam" id="PF00534">
    <property type="entry name" value="Glycos_transf_1"/>
    <property type="match status" value="1"/>
</dbReference>
<evidence type="ECO:0000313" key="7">
    <source>
        <dbReference type="Proteomes" id="UP001238179"/>
    </source>
</evidence>
<dbReference type="PANTHER" id="PTHR12526">
    <property type="entry name" value="GLYCOSYLTRANSFERASE"/>
    <property type="match status" value="1"/>
</dbReference>
<gene>
    <name evidence="6" type="ORF">METEAL_32680</name>
</gene>
<dbReference type="PANTHER" id="PTHR12526:SF640">
    <property type="entry name" value="COLANIC ACID BIOSYNTHESIS GLYCOSYLTRANSFERASE WCAL-RELATED"/>
    <property type="match status" value="1"/>
</dbReference>
<comment type="similarity">
    <text evidence="1">Belongs to the glycosyltransferase group 1 family. Glycosyltransferase 4 subfamily.</text>
</comment>
<evidence type="ECO:0000256" key="2">
    <source>
        <dbReference type="ARBA" id="ARBA00022676"/>
    </source>
</evidence>
<dbReference type="AlphaFoldDB" id="A0AA48GML0"/>
<feature type="domain" description="Glycosyl transferase family 1" evidence="4">
    <location>
        <begin position="221"/>
        <end position="364"/>
    </location>
</feature>
<protein>
    <recommendedName>
        <fullName evidence="8">D-inositol 3-phosphate glycosyltransferase</fullName>
    </recommendedName>
</protein>
<evidence type="ECO:0000259" key="5">
    <source>
        <dbReference type="Pfam" id="PF13439"/>
    </source>
</evidence>
<keyword evidence="7" id="KW-1185">Reference proteome</keyword>
<evidence type="ECO:0000256" key="3">
    <source>
        <dbReference type="ARBA" id="ARBA00022679"/>
    </source>
</evidence>
<organism evidence="6 7">
    <name type="scientific">Mesoterricola silvestris</name>
    <dbReference type="NCBI Taxonomy" id="2927979"/>
    <lineage>
        <taxon>Bacteria</taxon>
        <taxon>Pseudomonadati</taxon>
        <taxon>Acidobacteriota</taxon>
        <taxon>Holophagae</taxon>
        <taxon>Holophagales</taxon>
        <taxon>Holophagaceae</taxon>
        <taxon>Mesoterricola</taxon>
    </lineage>
</organism>
<dbReference type="Pfam" id="PF13439">
    <property type="entry name" value="Glyco_transf_4"/>
    <property type="match status" value="1"/>
</dbReference>
<proteinExistence type="inferred from homology"/>
<keyword evidence="3" id="KW-0808">Transferase</keyword>
<dbReference type="GO" id="GO:0016757">
    <property type="term" value="F:glycosyltransferase activity"/>
    <property type="evidence" value="ECO:0007669"/>
    <property type="project" value="UniProtKB-KW"/>
</dbReference>
<evidence type="ECO:0008006" key="8">
    <source>
        <dbReference type="Google" id="ProtNLM"/>
    </source>
</evidence>